<organism evidence="4 5">
    <name type="scientific">Coccomyxa viridis</name>
    <dbReference type="NCBI Taxonomy" id="1274662"/>
    <lineage>
        <taxon>Eukaryota</taxon>
        <taxon>Viridiplantae</taxon>
        <taxon>Chlorophyta</taxon>
        <taxon>core chlorophytes</taxon>
        <taxon>Trebouxiophyceae</taxon>
        <taxon>Trebouxiophyceae incertae sedis</taxon>
        <taxon>Coccomyxaceae</taxon>
        <taxon>Coccomyxa</taxon>
    </lineage>
</organism>
<evidence type="ECO:0000256" key="1">
    <source>
        <dbReference type="RuleBase" id="RU361260"/>
    </source>
</evidence>
<feature type="compositionally biased region" description="Pro residues" evidence="2">
    <location>
        <begin position="162"/>
        <end position="174"/>
    </location>
</feature>
<comment type="caution">
    <text evidence="4">The sequence shown here is derived from an EMBL/GenBank/DDBJ whole genome shotgun (WGS) entry which is preliminary data.</text>
</comment>
<dbReference type="Gene3D" id="1.20.58.2220">
    <property type="entry name" value="Formin, FH2 domain"/>
    <property type="match status" value="1"/>
</dbReference>
<proteinExistence type="inferred from homology"/>
<keyword evidence="5" id="KW-1185">Reference proteome</keyword>
<evidence type="ECO:0000259" key="3">
    <source>
        <dbReference type="PROSITE" id="PS51444"/>
    </source>
</evidence>
<feature type="domain" description="FH2" evidence="3">
    <location>
        <begin position="169"/>
        <end position="580"/>
    </location>
</feature>
<dbReference type="SUPFAM" id="SSF101447">
    <property type="entry name" value="Formin homology 2 domain (FH2 domain)"/>
    <property type="match status" value="1"/>
</dbReference>
<dbReference type="InterPro" id="IPR051425">
    <property type="entry name" value="Formin_Homology"/>
</dbReference>
<sequence length="805" mass="85499">MSNDVGSPSMGAPRSVAGSPPEDAGQKAPEYCTAVLTLLKVSVKVTADMDLADHLLSFLNAALSSPEAQHALPLRKAFVLVLLDLGLLNVLADISGMLDSYMGASVDLLRASVKEVIAVPKAEPLPVPKLAPPAPPPHRPAKPSAPPPPPPPGAKKGSAKPLAPPKPRVNPGPRPSKKLKAFFWDVLPENRVLGTFWAANGPEYGSLDTQEVEDLFQAAQAGKMAEKKAVTKQLAILDTKRATGIGIRMSGLRAPSHEVANAVRKLDTRVLSSAEDARTILACAPAAEERKMFESFLRSGGKSEALSSAERFCLELMQVPRLEERLSTYASSFEAAQQLEEAAAVLAVHAAAQAELRASKCFGAVLARTLALGNFLNWGSRLGQAPGFRLKNLPKLQDTRAANGRTNMLRYMAERLVSEEPPQAVLSTQVPHVLSAPLKTSLMEAGELVERASMALSQIRSELQRTGTSVKLKLSLQPDRGLQRVHVLLQCDNYSDVLATSAQSLSRSLTAAREQLQQARRGFEALVAYFGENPVALQNDGDFWRDVTAFVTAFSAAQQGALDFKKEQQARLVRQRARSGNLPAGAARRAQALPEDAQPRAGAEAAQHASAAAENGQSASGAAVQVLSPSSQSAIPSGRAEAGREALGASTSKTEEEKPHLAVPRRAATGSAGKMHPNGNGAVDGKKADATGLDSMHRTAMKGLKQANQLRQKHGPAADQAAQAGQAKESLIQAVPEVPDRRASLGWPDAQKGVNIMPPPRQTKGMPHNSKEDLCPHAVESTNNDATETDLEALLGQLVNRAELI</sequence>
<feature type="compositionally biased region" description="Pro residues" evidence="2">
    <location>
        <begin position="125"/>
        <end position="153"/>
    </location>
</feature>
<name>A0ABP1FW34_9CHLO</name>
<feature type="region of interest" description="Disordered" evidence="2">
    <location>
        <begin position="1"/>
        <end position="25"/>
    </location>
</feature>
<dbReference type="PANTHER" id="PTHR45725:SF1">
    <property type="entry name" value="DISHEVELLED ASSOCIATED ACTIVATOR OF MORPHOGENESIS, ISOFORM D"/>
    <property type="match status" value="1"/>
</dbReference>
<dbReference type="PANTHER" id="PTHR45725">
    <property type="entry name" value="FORMIN HOMOLOGY 2 FAMILY MEMBER"/>
    <property type="match status" value="1"/>
</dbReference>
<comment type="similarity">
    <text evidence="1">Belongs to the formin-like family.</text>
</comment>
<dbReference type="Pfam" id="PF02181">
    <property type="entry name" value="FH2"/>
    <property type="match status" value="1"/>
</dbReference>
<feature type="region of interest" description="Disordered" evidence="2">
    <location>
        <begin position="125"/>
        <end position="175"/>
    </location>
</feature>
<dbReference type="InterPro" id="IPR015425">
    <property type="entry name" value="FH2_Formin"/>
</dbReference>
<protein>
    <recommendedName>
        <fullName evidence="1">Formin-like protein</fullName>
    </recommendedName>
</protein>
<feature type="region of interest" description="Disordered" evidence="2">
    <location>
        <begin position="744"/>
        <end position="770"/>
    </location>
</feature>
<evidence type="ECO:0000313" key="4">
    <source>
        <dbReference type="EMBL" id="CAL5224110.1"/>
    </source>
</evidence>
<accession>A0ABP1FW34</accession>
<feature type="compositionally biased region" description="Low complexity" evidence="2">
    <location>
        <begin position="601"/>
        <end position="613"/>
    </location>
</feature>
<dbReference type="InterPro" id="IPR042201">
    <property type="entry name" value="FH2_Formin_sf"/>
</dbReference>
<dbReference type="EMBL" id="CAXHTA020000010">
    <property type="protein sequence ID" value="CAL5224110.1"/>
    <property type="molecule type" value="Genomic_DNA"/>
</dbReference>
<dbReference type="SMART" id="SM00498">
    <property type="entry name" value="FH2"/>
    <property type="match status" value="1"/>
</dbReference>
<evidence type="ECO:0000313" key="5">
    <source>
        <dbReference type="Proteomes" id="UP001497392"/>
    </source>
</evidence>
<evidence type="ECO:0000256" key="2">
    <source>
        <dbReference type="SAM" id="MobiDB-lite"/>
    </source>
</evidence>
<gene>
    <name evidence="4" type="primary">g6742</name>
    <name evidence="4" type="ORF">VP750_LOCUS5769</name>
</gene>
<feature type="region of interest" description="Disordered" evidence="2">
    <location>
        <begin position="574"/>
        <end position="686"/>
    </location>
</feature>
<dbReference type="PROSITE" id="PS51444">
    <property type="entry name" value="FH2"/>
    <property type="match status" value="1"/>
</dbReference>
<reference evidence="4 5" key="1">
    <citation type="submission" date="2024-06" db="EMBL/GenBank/DDBJ databases">
        <authorList>
            <person name="Kraege A."/>
            <person name="Thomma B."/>
        </authorList>
    </citation>
    <scope>NUCLEOTIDE SEQUENCE [LARGE SCALE GENOMIC DNA]</scope>
</reference>
<dbReference type="Proteomes" id="UP001497392">
    <property type="component" value="Unassembled WGS sequence"/>
</dbReference>